<dbReference type="Gene3D" id="1.10.3720.10">
    <property type="entry name" value="MetI-like"/>
    <property type="match status" value="1"/>
</dbReference>
<keyword evidence="11" id="KW-1185">Reference proteome</keyword>
<reference evidence="10 11" key="2">
    <citation type="submission" date="2020-03" db="EMBL/GenBank/DDBJ databases">
        <authorList>
            <person name="Ichikawa N."/>
            <person name="Kimura A."/>
            <person name="Kitahashi Y."/>
            <person name="Uohara A."/>
        </authorList>
    </citation>
    <scope>NUCLEOTIDE SEQUENCE [LARGE SCALE GENOMIC DNA]</scope>
    <source>
        <strain evidence="10 11">NBRC 107702</strain>
    </source>
</reference>
<evidence type="ECO:0000259" key="9">
    <source>
        <dbReference type="PROSITE" id="PS50928"/>
    </source>
</evidence>
<feature type="region of interest" description="Disordered" evidence="8">
    <location>
        <begin position="1"/>
        <end position="20"/>
    </location>
</feature>
<feature type="transmembrane region" description="Helical" evidence="7">
    <location>
        <begin position="139"/>
        <end position="160"/>
    </location>
</feature>
<dbReference type="GO" id="GO:0005886">
    <property type="term" value="C:plasma membrane"/>
    <property type="evidence" value="ECO:0007669"/>
    <property type="project" value="UniProtKB-SubCell"/>
</dbReference>
<dbReference type="SUPFAM" id="SSF161098">
    <property type="entry name" value="MetI-like"/>
    <property type="match status" value="1"/>
</dbReference>
<feature type="compositionally biased region" description="Polar residues" evidence="8">
    <location>
        <begin position="1"/>
        <end position="11"/>
    </location>
</feature>
<dbReference type="PROSITE" id="PS50928">
    <property type="entry name" value="ABC_TM1"/>
    <property type="match status" value="1"/>
</dbReference>
<sequence length="326" mass="36674">MTQTGRPTQTMGGPRPAVSAAKPRRKWFTWRKSTPYLLILPAVLLELLIHVIPMIVGIWMSFIELTQFFITNWGEAPFSGLGNYEIALDFSGPLGWQLLRSFGLTLAFTLLTVGISFGFGMSAALALQRFGRGRGLIRTLFLIPYALPAYAGIITWKFVLQRDNGLLNELLMNLHLTGDRPFWLIGSNAFVSVVVVSIWQQWPFAFLMIMAGMQVIPDDVYEASAIDGANTWQQVRHITLGMMRPINAVLVLLLFLWTFREFNTPFVLFGPTPPESANLLTAHIYNSSFITWNFGLGSAMSVLLMLFLILVAGLWALWNRRVNRDA</sequence>
<dbReference type="InterPro" id="IPR000515">
    <property type="entry name" value="MetI-like"/>
</dbReference>
<protein>
    <submittedName>
        <fullName evidence="10">ABC transporter permease</fullName>
    </submittedName>
</protein>
<evidence type="ECO:0000256" key="8">
    <source>
        <dbReference type="SAM" id="MobiDB-lite"/>
    </source>
</evidence>
<dbReference type="KEGG" id="pfla:Pflav_052160"/>
<feature type="transmembrane region" description="Helical" evidence="7">
    <location>
        <begin position="102"/>
        <end position="127"/>
    </location>
</feature>
<evidence type="ECO:0000256" key="4">
    <source>
        <dbReference type="ARBA" id="ARBA00022692"/>
    </source>
</evidence>
<dbReference type="Pfam" id="PF00528">
    <property type="entry name" value="BPD_transp_1"/>
    <property type="match status" value="1"/>
</dbReference>
<dbReference type="AlphaFoldDB" id="A0A6F8XY87"/>
<name>A0A6F8XY87_9ACTN</name>
<evidence type="ECO:0000256" key="6">
    <source>
        <dbReference type="ARBA" id="ARBA00023136"/>
    </source>
</evidence>
<evidence type="ECO:0000256" key="7">
    <source>
        <dbReference type="RuleBase" id="RU363032"/>
    </source>
</evidence>
<keyword evidence="4 7" id="KW-0812">Transmembrane</keyword>
<evidence type="ECO:0000256" key="5">
    <source>
        <dbReference type="ARBA" id="ARBA00022989"/>
    </source>
</evidence>
<dbReference type="CDD" id="cd06261">
    <property type="entry name" value="TM_PBP2"/>
    <property type="match status" value="1"/>
</dbReference>
<evidence type="ECO:0000313" key="11">
    <source>
        <dbReference type="Proteomes" id="UP000502508"/>
    </source>
</evidence>
<keyword evidence="2 7" id="KW-0813">Transport</keyword>
<feature type="transmembrane region" description="Helical" evidence="7">
    <location>
        <begin position="36"/>
        <end position="62"/>
    </location>
</feature>
<feature type="transmembrane region" description="Helical" evidence="7">
    <location>
        <begin position="289"/>
        <end position="318"/>
    </location>
</feature>
<evidence type="ECO:0000313" key="10">
    <source>
        <dbReference type="EMBL" id="BCB78806.1"/>
    </source>
</evidence>
<evidence type="ECO:0000256" key="3">
    <source>
        <dbReference type="ARBA" id="ARBA00022475"/>
    </source>
</evidence>
<dbReference type="PANTHER" id="PTHR30193">
    <property type="entry name" value="ABC TRANSPORTER PERMEASE PROTEIN"/>
    <property type="match status" value="1"/>
</dbReference>
<dbReference type="InterPro" id="IPR051393">
    <property type="entry name" value="ABC_transporter_permease"/>
</dbReference>
<comment type="similarity">
    <text evidence="7">Belongs to the binding-protein-dependent transport system permease family.</text>
</comment>
<keyword evidence="3" id="KW-1003">Cell membrane</keyword>
<keyword evidence="6 7" id="KW-0472">Membrane</keyword>
<feature type="transmembrane region" description="Helical" evidence="7">
    <location>
        <begin position="246"/>
        <end position="269"/>
    </location>
</feature>
<feature type="transmembrane region" description="Helical" evidence="7">
    <location>
        <begin position="180"/>
        <end position="199"/>
    </location>
</feature>
<evidence type="ECO:0000256" key="1">
    <source>
        <dbReference type="ARBA" id="ARBA00004651"/>
    </source>
</evidence>
<proteinExistence type="inferred from homology"/>
<dbReference type="Proteomes" id="UP000502508">
    <property type="component" value="Chromosome"/>
</dbReference>
<gene>
    <name evidence="10" type="ORF">Pflav_052160</name>
</gene>
<feature type="domain" description="ABC transmembrane type-1" evidence="9">
    <location>
        <begin position="102"/>
        <end position="315"/>
    </location>
</feature>
<dbReference type="GO" id="GO:0055085">
    <property type="term" value="P:transmembrane transport"/>
    <property type="evidence" value="ECO:0007669"/>
    <property type="project" value="InterPro"/>
</dbReference>
<dbReference type="PANTHER" id="PTHR30193:SF37">
    <property type="entry name" value="INNER MEMBRANE ABC TRANSPORTER PERMEASE PROTEIN YCJO"/>
    <property type="match status" value="1"/>
</dbReference>
<comment type="subcellular location">
    <subcellularLocation>
        <location evidence="1 7">Cell membrane</location>
        <topology evidence="1 7">Multi-pass membrane protein</topology>
    </subcellularLocation>
</comment>
<accession>A0A6F8XY87</accession>
<dbReference type="EMBL" id="AP022870">
    <property type="protein sequence ID" value="BCB78806.1"/>
    <property type="molecule type" value="Genomic_DNA"/>
</dbReference>
<reference evidence="10 11" key="1">
    <citation type="submission" date="2020-03" db="EMBL/GenBank/DDBJ databases">
        <title>Whole genome shotgun sequence of Phytohabitans flavus NBRC 107702.</title>
        <authorList>
            <person name="Komaki H."/>
            <person name="Tamura T."/>
        </authorList>
    </citation>
    <scope>NUCLEOTIDE SEQUENCE [LARGE SCALE GENOMIC DNA]</scope>
    <source>
        <strain evidence="10 11">NBRC 107702</strain>
    </source>
</reference>
<organism evidence="10 11">
    <name type="scientific">Phytohabitans flavus</name>
    <dbReference type="NCBI Taxonomy" id="1076124"/>
    <lineage>
        <taxon>Bacteria</taxon>
        <taxon>Bacillati</taxon>
        <taxon>Actinomycetota</taxon>
        <taxon>Actinomycetes</taxon>
        <taxon>Micromonosporales</taxon>
        <taxon>Micromonosporaceae</taxon>
    </lineage>
</organism>
<keyword evidence="5 7" id="KW-1133">Transmembrane helix</keyword>
<dbReference type="InterPro" id="IPR035906">
    <property type="entry name" value="MetI-like_sf"/>
</dbReference>
<evidence type="ECO:0000256" key="2">
    <source>
        <dbReference type="ARBA" id="ARBA00022448"/>
    </source>
</evidence>